<dbReference type="InterPro" id="IPR051169">
    <property type="entry name" value="NADH-Q_oxidoreductase"/>
</dbReference>
<dbReference type="SUPFAM" id="SSF51905">
    <property type="entry name" value="FAD/NAD(P)-binding domain"/>
    <property type="match status" value="1"/>
</dbReference>
<evidence type="ECO:0000313" key="6">
    <source>
        <dbReference type="EMBL" id="ROQ21340.1"/>
    </source>
</evidence>
<dbReference type="AlphaFoldDB" id="A0A3N1P3N6"/>
<keyword evidence="3" id="KW-0274">FAD</keyword>
<organism evidence="6 7">
    <name type="scientific">Marinimicrobium koreense</name>
    <dbReference type="NCBI Taxonomy" id="306545"/>
    <lineage>
        <taxon>Bacteria</taxon>
        <taxon>Pseudomonadati</taxon>
        <taxon>Pseudomonadota</taxon>
        <taxon>Gammaproteobacteria</taxon>
        <taxon>Cellvibrionales</taxon>
        <taxon>Cellvibrionaceae</taxon>
        <taxon>Marinimicrobium</taxon>
    </lineage>
</organism>
<dbReference type="OrthoDB" id="9767928at2"/>
<gene>
    <name evidence="6" type="ORF">EDC38_1964</name>
</gene>
<dbReference type="InterPro" id="IPR036188">
    <property type="entry name" value="FAD/NAD-bd_sf"/>
</dbReference>
<protein>
    <submittedName>
        <fullName evidence="6">NADH dehydrogenase FAD-containing subunit</fullName>
    </submittedName>
</protein>
<name>A0A3N1P3N6_9GAMM</name>
<comment type="cofactor">
    <cofactor evidence="1">
        <name>FAD</name>
        <dbReference type="ChEBI" id="CHEBI:57692"/>
    </cofactor>
</comment>
<keyword evidence="2" id="KW-0285">Flavoprotein</keyword>
<dbReference type="InterPro" id="IPR023753">
    <property type="entry name" value="FAD/NAD-binding_dom"/>
</dbReference>
<dbReference type="PANTHER" id="PTHR42913:SF9">
    <property type="entry name" value="SLR1591 PROTEIN"/>
    <property type="match status" value="1"/>
</dbReference>
<keyword evidence="7" id="KW-1185">Reference proteome</keyword>
<dbReference type="Gene3D" id="3.50.50.100">
    <property type="match status" value="1"/>
</dbReference>
<feature type="domain" description="FAD/NAD(P)-binding" evidence="5">
    <location>
        <begin position="9"/>
        <end position="295"/>
    </location>
</feature>
<sequence length="375" mass="41135">MRTLLLAGGGLTHALYLANARHLLPDDVRVILVSPERFVPYSGMLPGLIAGRFRFRDCHIDLGQLCRATHTELQFGRLASLDLAQRRAQLDNGDAIGFDLLSVNTGLQATDTIPGLAEHGMSTRPISGFLPRWQETLADLCARDRNNPANLAVIGGNLDGVEMALAVRQRLLHEDNLKAPVSIHLVHGGGKLLPEFPLAAQLRAAQLLQEREIRVHPLFDVARVDDQQIYTDRHQHLPMDSVIWCVSGQPGAWVKTSGLALTDRGRIQVNAHLQAVNHPFVFAAGAVASVTGGPEPGAAANLALRQAPVLAANLARALAGEPLRRYKSGRRTLSIITTSNDYALARYGNQVWGGKWIERWKYRRDRKVMASFPRA</sequence>
<evidence type="ECO:0000313" key="7">
    <source>
        <dbReference type="Proteomes" id="UP000273643"/>
    </source>
</evidence>
<evidence type="ECO:0000259" key="5">
    <source>
        <dbReference type="Pfam" id="PF07992"/>
    </source>
</evidence>
<dbReference type="GO" id="GO:0019646">
    <property type="term" value="P:aerobic electron transport chain"/>
    <property type="evidence" value="ECO:0007669"/>
    <property type="project" value="TreeGrafter"/>
</dbReference>
<accession>A0A3N1P3N6</accession>
<dbReference type="Proteomes" id="UP000273643">
    <property type="component" value="Unassembled WGS sequence"/>
</dbReference>
<proteinExistence type="predicted"/>
<dbReference type="EMBL" id="RJUK01000001">
    <property type="protein sequence ID" value="ROQ21340.1"/>
    <property type="molecule type" value="Genomic_DNA"/>
</dbReference>
<evidence type="ECO:0000256" key="3">
    <source>
        <dbReference type="ARBA" id="ARBA00022827"/>
    </source>
</evidence>
<evidence type="ECO:0000256" key="2">
    <source>
        <dbReference type="ARBA" id="ARBA00022630"/>
    </source>
</evidence>
<reference evidence="6 7" key="1">
    <citation type="submission" date="2018-11" db="EMBL/GenBank/DDBJ databases">
        <title>Genomic Encyclopedia of Type Strains, Phase IV (KMG-IV): sequencing the most valuable type-strain genomes for metagenomic binning, comparative biology and taxonomic classification.</title>
        <authorList>
            <person name="Goeker M."/>
        </authorList>
    </citation>
    <scope>NUCLEOTIDE SEQUENCE [LARGE SCALE GENOMIC DNA]</scope>
    <source>
        <strain evidence="6 7">DSM 16974</strain>
    </source>
</reference>
<evidence type="ECO:0000256" key="1">
    <source>
        <dbReference type="ARBA" id="ARBA00001974"/>
    </source>
</evidence>
<dbReference type="GO" id="GO:0003955">
    <property type="term" value="F:NAD(P)H dehydrogenase (quinone) activity"/>
    <property type="evidence" value="ECO:0007669"/>
    <property type="project" value="TreeGrafter"/>
</dbReference>
<dbReference type="Pfam" id="PF07992">
    <property type="entry name" value="Pyr_redox_2"/>
    <property type="match status" value="1"/>
</dbReference>
<keyword evidence="4" id="KW-0560">Oxidoreductase</keyword>
<comment type="caution">
    <text evidence="6">The sequence shown here is derived from an EMBL/GenBank/DDBJ whole genome shotgun (WGS) entry which is preliminary data.</text>
</comment>
<dbReference type="PANTHER" id="PTHR42913">
    <property type="entry name" value="APOPTOSIS-INDUCING FACTOR 1"/>
    <property type="match status" value="1"/>
</dbReference>
<evidence type="ECO:0000256" key="4">
    <source>
        <dbReference type="ARBA" id="ARBA00023002"/>
    </source>
</evidence>
<dbReference type="RefSeq" id="WP_123638353.1">
    <property type="nucleotide sequence ID" value="NZ_RJUK01000001.1"/>
</dbReference>